<dbReference type="RefSeq" id="XP_040632775.1">
    <property type="nucleotide sequence ID" value="XM_040767917.1"/>
</dbReference>
<dbReference type="OrthoDB" id="3407470at2759"/>
<evidence type="ECO:0000313" key="1">
    <source>
        <dbReference type="EMBL" id="EJU05881.1"/>
    </source>
</evidence>
<keyword evidence="2" id="KW-1185">Reference proteome</keyword>
<gene>
    <name evidence="1" type="ORF">DACRYDRAFT_104371</name>
</gene>
<dbReference type="EMBL" id="JH795856">
    <property type="protein sequence ID" value="EJU05881.1"/>
    <property type="molecule type" value="Genomic_DNA"/>
</dbReference>
<proteinExistence type="predicted"/>
<accession>M5G6J9</accession>
<protein>
    <submittedName>
        <fullName evidence="1">Uncharacterized protein</fullName>
    </submittedName>
</protein>
<organism evidence="1 2">
    <name type="scientific">Dacryopinax primogenitus (strain DJM 731)</name>
    <name type="common">Brown rot fungus</name>
    <dbReference type="NCBI Taxonomy" id="1858805"/>
    <lineage>
        <taxon>Eukaryota</taxon>
        <taxon>Fungi</taxon>
        <taxon>Dikarya</taxon>
        <taxon>Basidiomycota</taxon>
        <taxon>Agaricomycotina</taxon>
        <taxon>Dacrymycetes</taxon>
        <taxon>Dacrymycetales</taxon>
        <taxon>Dacrymycetaceae</taxon>
        <taxon>Dacryopinax</taxon>
    </lineage>
</organism>
<dbReference type="HOGENOM" id="CLU_2061405_0_0_1"/>
<name>M5G6J9_DACPD</name>
<reference evidence="1 2" key="1">
    <citation type="journal article" date="2012" name="Science">
        <title>The Paleozoic origin of enzymatic lignin decomposition reconstructed from 31 fungal genomes.</title>
        <authorList>
            <person name="Floudas D."/>
            <person name="Binder M."/>
            <person name="Riley R."/>
            <person name="Barry K."/>
            <person name="Blanchette R.A."/>
            <person name="Henrissat B."/>
            <person name="Martinez A.T."/>
            <person name="Otillar R."/>
            <person name="Spatafora J.W."/>
            <person name="Yadav J.S."/>
            <person name="Aerts A."/>
            <person name="Benoit I."/>
            <person name="Boyd A."/>
            <person name="Carlson A."/>
            <person name="Copeland A."/>
            <person name="Coutinho P.M."/>
            <person name="de Vries R.P."/>
            <person name="Ferreira P."/>
            <person name="Findley K."/>
            <person name="Foster B."/>
            <person name="Gaskell J."/>
            <person name="Glotzer D."/>
            <person name="Gorecki P."/>
            <person name="Heitman J."/>
            <person name="Hesse C."/>
            <person name="Hori C."/>
            <person name="Igarashi K."/>
            <person name="Jurgens J.A."/>
            <person name="Kallen N."/>
            <person name="Kersten P."/>
            <person name="Kohler A."/>
            <person name="Kuees U."/>
            <person name="Kumar T.K.A."/>
            <person name="Kuo A."/>
            <person name="LaButti K."/>
            <person name="Larrondo L.F."/>
            <person name="Lindquist E."/>
            <person name="Ling A."/>
            <person name="Lombard V."/>
            <person name="Lucas S."/>
            <person name="Lundell T."/>
            <person name="Martin R."/>
            <person name="McLaughlin D.J."/>
            <person name="Morgenstern I."/>
            <person name="Morin E."/>
            <person name="Murat C."/>
            <person name="Nagy L.G."/>
            <person name="Nolan M."/>
            <person name="Ohm R.A."/>
            <person name="Patyshakuliyeva A."/>
            <person name="Rokas A."/>
            <person name="Ruiz-Duenas F.J."/>
            <person name="Sabat G."/>
            <person name="Salamov A."/>
            <person name="Samejima M."/>
            <person name="Schmutz J."/>
            <person name="Slot J.C."/>
            <person name="St John F."/>
            <person name="Stenlid J."/>
            <person name="Sun H."/>
            <person name="Sun S."/>
            <person name="Syed K."/>
            <person name="Tsang A."/>
            <person name="Wiebenga A."/>
            <person name="Young D."/>
            <person name="Pisabarro A."/>
            <person name="Eastwood D.C."/>
            <person name="Martin F."/>
            <person name="Cullen D."/>
            <person name="Grigoriev I.V."/>
            <person name="Hibbett D.S."/>
        </authorList>
    </citation>
    <scope>NUCLEOTIDE SEQUENCE [LARGE SCALE GENOMIC DNA]</scope>
    <source>
        <strain evidence="1 2">DJM-731 SS1</strain>
    </source>
</reference>
<sequence length="119" mass="13124">MEPETEDVRSSAIIDMLNEVATVWMLQQAATSLWPSMQQAQEWAKTSWDYMVQVEAKRGEAIPTAVCGSTMYIDMVTAMDPVVFCDLLLEKTAQVLSSDYGGVFTGDKAHIAKRIAGLC</sequence>
<dbReference type="Proteomes" id="UP000030653">
    <property type="component" value="Unassembled WGS sequence"/>
</dbReference>
<evidence type="ECO:0000313" key="2">
    <source>
        <dbReference type="Proteomes" id="UP000030653"/>
    </source>
</evidence>
<dbReference type="AlphaFoldDB" id="M5G6J9"/>
<dbReference type="GeneID" id="63682979"/>